<organism evidence="2 3">
    <name type="scientific">Candidatus Roizmanbacteria bacterium RIFCSPHIGHO2_02_FULL_40_9</name>
    <dbReference type="NCBI Taxonomy" id="1802042"/>
    <lineage>
        <taxon>Bacteria</taxon>
        <taxon>Candidatus Roizmaniibacteriota</taxon>
    </lineage>
</organism>
<feature type="transmembrane region" description="Helical" evidence="1">
    <location>
        <begin position="153"/>
        <end position="171"/>
    </location>
</feature>
<keyword evidence="1" id="KW-1133">Transmembrane helix</keyword>
<feature type="transmembrane region" description="Helical" evidence="1">
    <location>
        <begin position="34"/>
        <end position="57"/>
    </location>
</feature>
<evidence type="ECO:0000313" key="3">
    <source>
        <dbReference type="Proteomes" id="UP000177027"/>
    </source>
</evidence>
<feature type="transmembrane region" description="Helical" evidence="1">
    <location>
        <begin position="183"/>
        <end position="208"/>
    </location>
</feature>
<evidence type="ECO:0000313" key="2">
    <source>
        <dbReference type="EMBL" id="OGK28710.1"/>
    </source>
</evidence>
<keyword evidence="1" id="KW-0812">Transmembrane</keyword>
<feature type="transmembrane region" description="Helical" evidence="1">
    <location>
        <begin position="69"/>
        <end position="90"/>
    </location>
</feature>
<dbReference type="InterPro" id="IPR003744">
    <property type="entry name" value="YhhQ"/>
</dbReference>
<dbReference type="GO" id="GO:0005886">
    <property type="term" value="C:plasma membrane"/>
    <property type="evidence" value="ECO:0007669"/>
    <property type="project" value="UniProtKB-SubCell"/>
</dbReference>
<dbReference type="EMBL" id="MFZS01000031">
    <property type="protein sequence ID" value="OGK28710.1"/>
    <property type="molecule type" value="Genomic_DNA"/>
</dbReference>
<dbReference type="Proteomes" id="UP000177027">
    <property type="component" value="Unassembled WGS sequence"/>
</dbReference>
<name>A0A1F7HBL8_9BACT</name>
<dbReference type="GO" id="GO:0022857">
    <property type="term" value="F:transmembrane transporter activity"/>
    <property type="evidence" value="ECO:0007669"/>
    <property type="project" value="UniProtKB-UniRule"/>
</dbReference>
<accession>A0A1F7HBL8</accession>
<keyword evidence="1" id="KW-1003">Cell membrane</keyword>
<proteinExistence type="inferred from homology"/>
<keyword evidence="1" id="KW-0813">Transport</keyword>
<keyword evidence="1" id="KW-0472">Membrane</keyword>
<reference evidence="2 3" key="1">
    <citation type="journal article" date="2016" name="Nat. Commun.">
        <title>Thousands of microbial genomes shed light on interconnected biogeochemical processes in an aquifer system.</title>
        <authorList>
            <person name="Anantharaman K."/>
            <person name="Brown C.T."/>
            <person name="Hug L.A."/>
            <person name="Sharon I."/>
            <person name="Castelle C.J."/>
            <person name="Probst A.J."/>
            <person name="Thomas B.C."/>
            <person name="Singh A."/>
            <person name="Wilkins M.J."/>
            <person name="Karaoz U."/>
            <person name="Brodie E.L."/>
            <person name="Williams K.H."/>
            <person name="Hubbard S.S."/>
            <person name="Banfield J.F."/>
        </authorList>
    </citation>
    <scope>NUCLEOTIDE SEQUENCE [LARGE SCALE GENOMIC DNA]</scope>
</reference>
<comment type="caution">
    <text evidence="2">The sequence shown here is derived from an EMBL/GenBank/DDBJ whole genome shotgun (WGS) entry which is preliminary data.</text>
</comment>
<protein>
    <recommendedName>
        <fullName evidence="1">Probable queuosine precursor transporter</fullName>
        <shortName evidence="1">Q precursor transporter</shortName>
    </recommendedName>
</protein>
<dbReference type="AlphaFoldDB" id="A0A1F7HBL8"/>
<dbReference type="PANTHER" id="PTHR34300:SF2">
    <property type="entry name" value="QUEUOSINE PRECURSOR TRANSPORTER-RELATED"/>
    <property type="match status" value="1"/>
</dbReference>
<dbReference type="Pfam" id="PF02592">
    <property type="entry name" value="Vut_1"/>
    <property type="match status" value="1"/>
</dbReference>
<comment type="function">
    <text evidence="1">Involved in the import of queuosine (Q) precursors, required for Q precursor salvage.</text>
</comment>
<comment type="similarity">
    <text evidence="1">Belongs to the vitamin uptake transporter (VUT/ECF) (TC 2.A.88) family. Q precursor transporter subfamily.</text>
</comment>
<gene>
    <name evidence="2" type="ORF">A3D06_01395</name>
</gene>
<evidence type="ECO:0000256" key="1">
    <source>
        <dbReference type="HAMAP-Rule" id="MF_02088"/>
    </source>
</evidence>
<dbReference type="HAMAP" id="MF_02088">
    <property type="entry name" value="Q_prec_transport"/>
    <property type="match status" value="1"/>
</dbReference>
<dbReference type="NCBIfam" id="TIGR00697">
    <property type="entry name" value="queuosine precursor transporter"/>
    <property type="match status" value="1"/>
</dbReference>
<comment type="subcellular location">
    <subcellularLocation>
        <location evidence="1">Cell membrane</location>
        <topology evidence="1">Multi-pass membrane protein</topology>
    </subcellularLocation>
</comment>
<sequence>MKINKMDFLVALYIFCICVAELMGSKSFPIFTIGSFTLSASVAIFTIPLLFTINDVVIEVYGKERARSLVRSGIFVVFLIFCAGLLFTLLPTTKRFASSEAAYDLIFIKSMRIAVASLTAFAVAEFMDIAVFSKIREKLGKSKLWLRNNASNFVAQFFDTVLFITLAFYALDKGFSDNMSFLWGLILPYWLLKCFMSVIETPFVYLGVQWLKKEEK</sequence>
<dbReference type="PANTHER" id="PTHR34300">
    <property type="entry name" value="QUEUOSINE PRECURSOR TRANSPORTER-RELATED"/>
    <property type="match status" value="1"/>
</dbReference>
<feature type="transmembrane region" description="Helical" evidence="1">
    <location>
        <begin position="110"/>
        <end position="132"/>
    </location>
</feature>